<accession>X1SLX1</accession>
<reference evidence="1" key="1">
    <citation type="journal article" date="2014" name="Front. Microbiol.">
        <title>High frequency of phylogenetically diverse reductive dehalogenase-homologous genes in deep subseafloor sedimentary metagenomes.</title>
        <authorList>
            <person name="Kawai M."/>
            <person name="Futagami T."/>
            <person name="Toyoda A."/>
            <person name="Takaki Y."/>
            <person name="Nishi S."/>
            <person name="Hori S."/>
            <person name="Arai W."/>
            <person name="Tsubouchi T."/>
            <person name="Morono Y."/>
            <person name="Uchiyama I."/>
            <person name="Ito T."/>
            <person name="Fujiyama A."/>
            <person name="Inagaki F."/>
            <person name="Takami H."/>
        </authorList>
    </citation>
    <scope>NUCLEOTIDE SEQUENCE</scope>
    <source>
        <strain evidence="1">Expedition CK06-06</strain>
    </source>
</reference>
<gene>
    <name evidence="1" type="ORF">S12H4_32891</name>
</gene>
<proteinExistence type="predicted"/>
<protein>
    <submittedName>
        <fullName evidence="1">Uncharacterized protein</fullName>
    </submittedName>
</protein>
<name>X1SLX1_9ZZZZ</name>
<dbReference type="EMBL" id="BARW01019330">
    <property type="protein sequence ID" value="GAI94042.1"/>
    <property type="molecule type" value="Genomic_DNA"/>
</dbReference>
<evidence type="ECO:0000313" key="1">
    <source>
        <dbReference type="EMBL" id="GAI94042.1"/>
    </source>
</evidence>
<organism evidence="1">
    <name type="scientific">marine sediment metagenome</name>
    <dbReference type="NCBI Taxonomy" id="412755"/>
    <lineage>
        <taxon>unclassified sequences</taxon>
        <taxon>metagenomes</taxon>
        <taxon>ecological metagenomes</taxon>
    </lineage>
</organism>
<dbReference type="AlphaFoldDB" id="X1SLX1"/>
<feature type="non-terminal residue" evidence="1">
    <location>
        <position position="1"/>
    </location>
</feature>
<comment type="caution">
    <text evidence="1">The sequence shown here is derived from an EMBL/GenBank/DDBJ whole genome shotgun (WGS) entry which is preliminary data.</text>
</comment>
<sequence>LPQLLKSIDEELTSRGFYEEDLIIDIITMKIICYKMKNPIPLFVSLTYDDSSLPEQILPKMHKILKILRTFLEKTNISADKISEDNKKLLESKCSPLIDDLLMLRPAKISVIGYDFVGKSYITEMIKKCSKKFLSNPAIIFRYFSS</sequence>